<name>A0AA47JMU5_VIBPH</name>
<evidence type="ECO:0000259" key="4">
    <source>
        <dbReference type="PROSITE" id="PS50076"/>
    </source>
</evidence>
<feature type="region of interest" description="Disordered" evidence="2">
    <location>
        <begin position="73"/>
        <end position="97"/>
    </location>
</feature>
<reference evidence="5" key="1">
    <citation type="submission" date="2022-12" db="EMBL/GenBank/DDBJ databases">
        <title>Vibrio parahaemolyticus become highly virulent by producing novel Tc toxins.</title>
        <authorList>
            <person name="Yang F."/>
            <person name="You Y."/>
            <person name="Lai Q."/>
            <person name="Xu L."/>
            <person name="Li F."/>
        </authorList>
    </citation>
    <scope>NUCLEOTIDE SEQUENCE</scope>
    <source>
        <strain evidence="5">Vp-HL-202005</strain>
        <plasmid evidence="5">pHLA</plasmid>
    </source>
</reference>
<dbReference type="RefSeq" id="WP_139351512.1">
    <property type="nucleotide sequence ID" value="NZ_CP114196.1"/>
</dbReference>
<dbReference type="PROSITE" id="PS50076">
    <property type="entry name" value="DNAJ_2"/>
    <property type="match status" value="1"/>
</dbReference>
<dbReference type="EMBL" id="CP114196">
    <property type="protein sequence ID" value="WAT93696.1"/>
    <property type="molecule type" value="Genomic_DNA"/>
</dbReference>
<organism evidence="5 6">
    <name type="scientific">Vibrio parahaemolyticus</name>
    <dbReference type="NCBI Taxonomy" id="670"/>
    <lineage>
        <taxon>Bacteria</taxon>
        <taxon>Pseudomonadati</taxon>
        <taxon>Pseudomonadota</taxon>
        <taxon>Gammaproteobacteria</taxon>
        <taxon>Vibrionales</taxon>
        <taxon>Vibrionaceae</taxon>
        <taxon>Vibrio</taxon>
    </lineage>
</organism>
<dbReference type="AlphaFoldDB" id="A0AA47JMU5"/>
<sequence>MFELIKEKILGLASILITSFAATYYLSASYTFGVFTSALFGIAYLYFMQRQQQQSVRRKEAQAKIRGFGYTNSISSQMERPSNASRSQSSPTLNEQNPFNFSEEEVQAFKLLGLPITSLNISEIKKAFHHKVRYYHPDINQNISTDESIITVSNLNTAKTLCINATKRKQNERL</sequence>
<evidence type="ECO:0000313" key="6">
    <source>
        <dbReference type="Proteomes" id="UP001156560"/>
    </source>
</evidence>
<gene>
    <name evidence="5" type="ORF">O1Q84_26630</name>
</gene>
<protein>
    <recommendedName>
        <fullName evidence="4">J domain-containing protein</fullName>
    </recommendedName>
</protein>
<keyword evidence="1" id="KW-0143">Chaperone</keyword>
<keyword evidence="5" id="KW-0614">Plasmid</keyword>
<evidence type="ECO:0000256" key="2">
    <source>
        <dbReference type="SAM" id="MobiDB-lite"/>
    </source>
</evidence>
<dbReference type="Gene3D" id="1.10.287.110">
    <property type="entry name" value="DnaJ domain"/>
    <property type="match status" value="1"/>
</dbReference>
<proteinExistence type="predicted"/>
<dbReference type="CDD" id="cd06257">
    <property type="entry name" value="DnaJ"/>
    <property type="match status" value="1"/>
</dbReference>
<keyword evidence="3" id="KW-1133">Transmembrane helix</keyword>
<accession>A0AA47JMU5</accession>
<dbReference type="InterPro" id="IPR036869">
    <property type="entry name" value="J_dom_sf"/>
</dbReference>
<dbReference type="Proteomes" id="UP001156560">
    <property type="component" value="Plasmid pHLA"/>
</dbReference>
<keyword evidence="3" id="KW-0472">Membrane</keyword>
<geneLocation type="plasmid" evidence="5 6">
    <name>pHLA</name>
</geneLocation>
<evidence type="ECO:0000256" key="3">
    <source>
        <dbReference type="SAM" id="Phobius"/>
    </source>
</evidence>
<feature type="transmembrane region" description="Helical" evidence="3">
    <location>
        <begin position="31"/>
        <end position="48"/>
    </location>
</feature>
<keyword evidence="3" id="KW-0812">Transmembrane</keyword>
<dbReference type="InterPro" id="IPR001623">
    <property type="entry name" value="DnaJ_domain"/>
</dbReference>
<dbReference type="SUPFAM" id="SSF46565">
    <property type="entry name" value="Chaperone J-domain"/>
    <property type="match status" value="1"/>
</dbReference>
<feature type="domain" description="J" evidence="4">
    <location>
        <begin position="107"/>
        <end position="174"/>
    </location>
</feature>
<evidence type="ECO:0000313" key="5">
    <source>
        <dbReference type="EMBL" id="WAT93696.1"/>
    </source>
</evidence>
<evidence type="ECO:0000256" key="1">
    <source>
        <dbReference type="ARBA" id="ARBA00023186"/>
    </source>
</evidence>